<evidence type="ECO:0000313" key="2">
    <source>
        <dbReference type="EMBL" id="MBE6421360.1"/>
    </source>
</evidence>
<feature type="compositionally biased region" description="Polar residues" evidence="1">
    <location>
        <begin position="20"/>
        <end position="34"/>
    </location>
</feature>
<comment type="caution">
    <text evidence="2">The sequence shown here is derived from an EMBL/GenBank/DDBJ whole genome shotgun (WGS) entry which is preliminary data.</text>
</comment>
<dbReference type="AlphaFoldDB" id="A0A928HIT5"/>
<organism evidence="2 3">
    <name type="scientific">Candidatus Avelusimicrobium gallicola</name>
    <dbReference type="NCBI Taxonomy" id="2562704"/>
    <lineage>
        <taxon>Bacteria</taxon>
        <taxon>Pseudomonadati</taxon>
        <taxon>Elusimicrobiota</taxon>
        <taxon>Elusimicrobia</taxon>
        <taxon>Elusimicrobiales</taxon>
        <taxon>Elusimicrobiaceae</taxon>
        <taxon>Candidatus Avelusimicrobium</taxon>
    </lineage>
</organism>
<dbReference type="Proteomes" id="UP000725649">
    <property type="component" value="Unassembled WGS sequence"/>
</dbReference>
<name>A0A928HIT5_9BACT</name>
<gene>
    <name evidence="2" type="ORF">E7027_04425</name>
</gene>
<feature type="region of interest" description="Disordered" evidence="1">
    <location>
        <begin position="1"/>
        <end position="45"/>
    </location>
</feature>
<evidence type="ECO:0000313" key="3">
    <source>
        <dbReference type="Proteomes" id="UP000725649"/>
    </source>
</evidence>
<dbReference type="EMBL" id="SUVG01000004">
    <property type="protein sequence ID" value="MBE6421360.1"/>
    <property type="molecule type" value="Genomic_DNA"/>
</dbReference>
<protein>
    <submittedName>
        <fullName evidence="2">Uncharacterized protein</fullName>
    </submittedName>
</protein>
<sequence>MEQEATNSVAELLGAGETSPAETGTEPQKTQTTVPEGYVALPTEKSTPEELSAFYGKLGRPETADKYELAVPEGYDDSFPKAMAPIMFEAGLSQAQAAKLAEGWNGFISAKAAEVEKAYHAAQDKEMAELQTEWGADYDKNEEIARQAARKYSLDNETLTKMERAMGSKALMKFMYKIGSTLMDAPIKGTNAGNPQPNTYTAAQAKAKLDELKADKEFGAKFLAGDKEAKQLFDALCTAMAKGE</sequence>
<evidence type="ECO:0000256" key="1">
    <source>
        <dbReference type="SAM" id="MobiDB-lite"/>
    </source>
</evidence>
<reference evidence="2" key="1">
    <citation type="submission" date="2019-04" db="EMBL/GenBank/DDBJ databases">
        <title>Evolution of Biomass-Degrading Anaerobic Consortia Revealed by Metagenomics.</title>
        <authorList>
            <person name="Peng X."/>
        </authorList>
    </citation>
    <scope>NUCLEOTIDE SEQUENCE</scope>
    <source>
        <strain evidence="2">SIG66</strain>
    </source>
</reference>
<proteinExistence type="predicted"/>
<accession>A0A928HIT5</accession>